<keyword evidence="3" id="KW-0812">Transmembrane</keyword>
<accession>A0A842HI01</accession>
<evidence type="ECO:0000256" key="2">
    <source>
        <dbReference type="ARBA" id="ARBA00008520"/>
    </source>
</evidence>
<gene>
    <name evidence="4" type="ORF">H5P28_12940</name>
</gene>
<dbReference type="EMBL" id="JACHVB010000035">
    <property type="protein sequence ID" value="MBC2595167.1"/>
    <property type="molecule type" value="Genomic_DNA"/>
</dbReference>
<dbReference type="SUPFAM" id="SSF53850">
    <property type="entry name" value="Periplasmic binding protein-like II"/>
    <property type="match status" value="1"/>
</dbReference>
<dbReference type="RefSeq" id="WP_185676129.1">
    <property type="nucleotide sequence ID" value="NZ_JACHVB010000035.1"/>
</dbReference>
<keyword evidence="3" id="KW-0472">Membrane</keyword>
<comment type="subcellular location">
    <subcellularLocation>
        <location evidence="1">Periplasm</location>
    </subcellularLocation>
</comment>
<keyword evidence="3" id="KW-1133">Transmembrane helix</keyword>
<dbReference type="GO" id="GO:0042597">
    <property type="term" value="C:periplasmic space"/>
    <property type="evidence" value="ECO:0007669"/>
    <property type="project" value="UniProtKB-SubCell"/>
</dbReference>
<dbReference type="Gene3D" id="3.40.190.10">
    <property type="entry name" value="Periplasmic binding protein-like II"/>
    <property type="match status" value="2"/>
</dbReference>
<dbReference type="InterPro" id="IPR006059">
    <property type="entry name" value="SBP"/>
</dbReference>
<organism evidence="4 5">
    <name type="scientific">Ruficoccus amylovorans</name>
    <dbReference type="NCBI Taxonomy" id="1804625"/>
    <lineage>
        <taxon>Bacteria</taxon>
        <taxon>Pseudomonadati</taxon>
        <taxon>Verrucomicrobiota</taxon>
        <taxon>Opitutia</taxon>
        <taxon>Puniceicoccales</taxon>
        <taxon>Cerasicoccaceae</taxon>
        <taxon>Ruficoccus</taxon>
    </lineage>
</organism>
<reference evidence="4 5" key="1">
    <citation type="submission" date="2020-07" db="EMBL/GenBank/DDBJ databases">
        <authorList>
            <person name="Feng X."/>
        </authorList>
    </citation>
    <scope>NUCLEOTIDE SEQUENCE [LARGE SCALE GENOMIC DNA]</scope>
    <source>
        <strain evidence="4 5">JCM31066</strain>
    </source>
</reference>
<dbReference type="AlphaFoldDB" id="A0A842HI01"/>
<sequence>MPAPRVLIFGVIFAGIVAFGFWLGETADDQVGGDRIVIEYWEKWSGPERQAMADLVDEFNASQDRIYVKFLSVSNITRKLMLATAGGNPPDVAGVWAADLPVFSTNGALTPLNPYAERAGIEPGDYLPSVWGQLVVYDRLWGLPTTPSANALHWNKRLFREAGLDPDKPPRTIAELEAYNDRLTRINDEGDILVLGHLPTEPGWWNANWSFWFGGDVWNGEDAVTATGEANMAALKWIASYPERYGVGPLLGFRQLSGVFASPENPFFRGRVAMALQGPWMYNFIQNFAPDDFEWGVAPFPSLKAENYGTSLVECDCLVIPRGARHPEEAFAFIAWLQEPAQMERLCLAQLKFSPLAQVSEDFYVRHPNPHIRVYRHLAESPLARWRPQMLTFNEFSADMGSAIDDIMRGAESPEQAAGELQERQQGLFKRKYDNWQKVRDERMKEWDQQ</sequence>
<comment type="caution">
    <text evidence="4">The sequence shown here is derived from an EMBL/GenBank/DDBJ whole genome shotgun (WGS) entry which is preliminary data.</text>
</comment>
<proteinExistence type="inferred from homology"/>
<evidence type="ECO:0000256" key="1">
    <source>
        <dbReference type="ARBA" id="ARBA00004418"/>
    </source>
</evidence>
<dbReference type="CDD" id="cd14748">
    <property type="entry name" value="PBP2_UgpB"/>
    <property type="match status" value="1"/>
</dbReference>
<dbReference type="PANTHER" id="PTHR43649">
    <property type="entry name" value="ARABINOSE-BINDING PROTEIN-RELATED"/>
    <property type="match status" value="1"/>
</dbReference>
<feature type="transmembrane region" description="Helical" evidence="3">
    <location>
        <begin position="7"/>
        <end position="24"/>
    </location>
</feature>
<evidence type="ECO:0000256" key="3">
    <source>
        <dbReference type="SAM" id="Phobius"/>
    </source>
</evidence>
<dbReference type="Proteomes" id="UP000546464">
    <property type="component" value="Unassembled WGS sequence"/>
</dbReference>
<keyword evidence="5" id="KW-1185">Reference proteome</keyword>
<comment type="similarity">
    <text evidence="2">Belongs to the bacterial solute-binding protein 1 family.</text>
</comment>
<dbReference type="InterPro" id="IPR050490">
    <property type="entry name" value="Bact_solute-bd_prot1"/>
</dbReference>
<dbReference type="PANTHER" id="PTHR43649:SF12">
    <property type="entry name" value="DIACETYLCHITOBIOSE BINDING PROTEIN DASA"/>
    <property type="match status" value="1"/>
</dbReference>
<name>A0A842HI01_9BACT</name>
<evidence type="ECO:0000313" key="4">
    <source>
        <dbReference type="EMBL" id="MBC2595167.1"/>
    </source>
</evidence>
<protein>
    <submittedName>
        <fullName evidence="4">ABC transporter substrate-binding protein</fullName>
    </submittedName>
</protein>
<dbReference type="Pfam" id="PF01547">
    <property type="entry name" value="SBP_bac_1"/>
    <property type="match status" value="1"/>
</dbReference>
<evidence type="ECO:0000313" key="5">
    <source>
        <dbReference type="Proteomes" id="UP000546464"/>
    </source>
</evidence>